<evidence type="ECO:0000256" key="1">
    <source>
        <dbReference type="SAM" id="Phobius"/>
    </source>
</evidence>
<reference evidence="3 4" key="1">
    <citation type="submission" date="2013-09" db="EMBL/GenBank/DDBJ databases">
        <title>Genome sequencing of Arenimonas oryziterrae.</title>
        <authorList>
            <person name="Chen F."/>
            <person name="Wang G."/>
        </authorList>
    </citation>
    <scope>NUCLEOTIDE SEQUENCE [LARGE SCALE GENOMIC DNA]</scope>
    <source>
        <strain evidence="3 4">YC6267</strain>
    </source>
</reference>
<dbReference type="Proteomes" id="UP000029385">
    <property type="component" value="Unassembled WGS sequence"/>
</dbReference>
<keyword evidence="1" id="KW-1133">Transmembrane helix</keyword>
<evidence type="ECO:0000313" key="4">
    <source>
        <dbReference type="Proteomes" id="UP000029385"/>
    </source>
</evidence>
<evidence type="ECO:0000313" key="3">
    <source>
        <dbReference type="EMBL" id="KFN43862.1"/>
    </source>
</evidence>
<feature type="domain" description="YdbS-like PH" evidence="2">
    <location>
        <begin position="41"/>
        <end position="117"/>
    </location>
</feature>
<feature type="transmembrane region" description="Helical" evidence="1">
    <location>
        <begin position="18"/>
        <end position="38"/>
    </location>
</feature>
<gene>
    <name evidence="3" type="ORF">N789_07905</name>
</gene>
<dbReference type="PANTHER" id="PTHR37938">
    <property type="entry name" value="BLL0215 PROTEIN"/>
    <property type="match status" value="1"/>
</dbReference>
<dbReference type="Pfam" id="PF03703">
    <property type="entry name" value="bPH_2"/>
    <property type="match status" value="1"/>
</dbReference>
<dbReference type="AlphaFoldDB" id="A0A091AX52"/>
<proteinExistence type="predicted"/>
<organism evidence="3 4">
    <name type="scientific">Arenimonas oryziterrae DSM 21050 = YC6267</name>
    <dbReference type="NCBI Taxonomy" id="1121015"/>
    <lineage>
        <taxon>Bacteria</taxon>
        <taxon>Pseudomonadati</taxon>
        <taxon>Pseudomonadota</taxon>
        <taxon>Gammaproteobacteria</taxon>
        <taxon>Lysobacterales</taxon>
        <taxon>Lysobacteraceae</taxon>
        <taxon>Arenimonas</taxon>
    </lineage>
</organism>
<dbReference type="RefSeq" id="WP_022969647.1">
    <property type="nucleotide sequence ID" value="NZ_ATVD01000003.1"/>
</dbReference>
<dbReference type="STRING" id="1121015.GCA_000420545_02032"/>
<dbReference type="InterPro" id="IPR005182">
    <property type="entry name" value="YdbS-like_PH"/>
</dbReference>
<keyword evidence="1" id="KW-0812">Transmembrane</keyword>
<comment type="caution">
    <text evidence="3">The sequence shown here is derived from an EMBL/GenBank/DDBJ whole genome shotgun (WGS) entry which is preliminary data.</text>
</comment>
<dbReference type="PATRIC" id="fig|1121015.4.peg.1072"/>
<dbReference type="PROSITE" id="PS51257">
    <property type="entry name" value="PROKAR_LIPOPROTEIN"/>
    <property type="match status" value="1"/>
</dbReference>
<dbReference type="eggNOG" id="COG3428">
    <property type="taxonomic scope" value="Bacteria"/>
</dbReference>
<evidence type="ECO:0000259" key="2">
    <source>
        <dbReference type="Pfam" id="PF03703"/>
    </source>
</evidence>
<protein>
    <recommendedName>
        <fullName evidence="2">YdbS-like PH domain-containing protein</fullName>
    </recommendedName>
</protein>
<sequence length="143" mass="16709">MSEERIEWTGHPSQWQNAWWFLACVLLLPIPVAIWKWLVTRSTVYTLTDQRLKFTRGVLSKTTEDLELYRVRDTKFQQNFFERLFDLGEIQLYTTDASTPVISLPFIPDADGVRERIRALVEARRDAKRVRSLDIGGEDAALH</sequence>
<accession>A0A091AX52</accession>
<keyword evidence="4" id="KW-1185">Reference proteome</keyword>
<dbReference type="PANTHER" id="PTHR37938:SF1">
    <property type="entry name" value="BLL0215 PROTEIN"/>
    <property type="match status" value="1"/>
</dbReference>
<name>A0A091AX52_9GAMM</name>
<dbReference type="OrthoDB" id="155986at2"/>
<dbReference type="EMBL" id="AVCI01000004">
    <property type="protein sequence ID" value="KFN43862.1"/>
    <property type="molecule type" value="Genomic_DNA"/>
</dbReference>
<keyword evidence="1" id="KW-0472">Membrane</keyword>